<dbReference type="InterPro" id="IPR032816">
    <property type="entry name" value="VTT_dom"/>
</dbReference>
<evidence type="ECO:0000256" key="2">
    <source>
        <dbReference type="ARBA" id="ARBA00010792"/>
    </source>
</evidence>
<evidence type="ECO:0000256" key="7">
    <source>
        <dbReference type="RuleBase" id="RU367016"/>
    </source>
</evidence>
<dbReference type="PANTHER" id="PTHR30353:SF0">
    <property type="entry name" value="TRANSMEMBRANE PROTEIN"/>
    <property type="match status" value="1"/>
</dbReference>
<feature type="transmembrane region" description="Helical" evidence="7">
    <location>
        <begin position="72"/>
        <end position="95"/>
    </location>
</feature>
<evidence type="ECO:0000313" key="9">
    <source>
        <dbReference type="EMBL" id="QZN98080.1"/>
    </source>
</evidence>
<comment type="subcellular location">
    <subcellularLocation>
        <location evidence="7">Cell inner membrane</location>
        <topology evidence="7">Multi-pass membrane protein</topology>
    </subcellularLocation>
    <subcellularLocation>
        <location evidence="1">Cell membrane</location>
        <topology evidence="1">Multi-pass membrane protein</topology>
    </subcellularLocation>
</comment>
<name>A0ABX9AS79_9ENTR</name>
<keyword evidence="4 7" id="KW-0812">Transmembrane</keyword>
<evidence type="ECO:0000256" key="6">
    <source>
        <dbReference type="ARBA" id="ARBA00023136"/>
    </source>
</evidence>
<dbReference type="EMBL" id="CP081864">
    <property type="protein sequence ID" value="QZN98080.1"/>
    <property type="molecule type" value="Genomic_DNA"/>
</dbReference>
<keyword evidence="10" id="KW-1185">Reference proteome</keyword>
<keyword evidence="5 7" id="KW-1133">Transmembrane helix</keyword>
<evidence type="ECO:0000256" key="1">
    <source>
        <dbReference type="ARBA" id="ARBA00004651"/>
    </source>
</evidence>
<dbReference type="NCBIfam" id="NF008102">
    <property type="entry name" value="PRK10847.1"/>
    <property type="match status" value="1"/>
</dbReference>
<comment type="similarity">
    <text evidence="2 7">Belongs to the DedA family.</text>
</comment>
<sequence>MELVAFVRFIIDFILHIDVHLAELVAQYGVWIYAILFLILFCETGLVVTPFLPGDSLLFVAGALAALPTNDLHVHTMVVLMIMAAILGDAVNYTIGRLFGEKLFSNPHSKIFRRSYLDKTHQFYARHGGKTIILARFVPIVRTFAPFVAGMGHMRYRHFALYNVVGALLWVLLFTYAGYLFGDLPIVQENLKLLIVAIIFISILPGIIEIWRHRRAAARANSPSRSQE</sequence>
<evidence type="ECO:0000259" key="8">
    <source>
        <dbReference type="Pfam" id="PF09335"/>
    </source>
</evidence>
<feature type="transmembrane region" description="Helical" evidence="7">
    <location>
        <begin position="193"/>
        <end position="211"/>
    </location>
</feature>
<evidence type="ECO:0000256" key="5">
    <source>
        <dbReference type="ARBA" id="ARBA00022989"/>
    </source>
</evidence>
<dbReference type="InterPro" id="IPR058127">
    <property type="entry name" value="DedA"/>
</dbReference>
<evidence type="ECO:0000256" key="3">
    <source>
        <dbReference type="ARBA" id="ARBA00022475"/>
    </source>
</evidence>
<evidence type="ECO:0000256" key="4">
    <source>
        <dbReference type="ARBA" id="ARBA00022692"/>
    </source>
</evidence>
<dbReference type="PANTHER" id="PTHR30353">
    <property type="entry name" value="INNER MEMBRANE PROTEIN DEDA-RELATED"/>
    <property type="match status" value="1"/>
</dbReference>
<keyword evidence="3" id="KW-1003">Cell membrane</keyword>
<proteinExistence type="inferred from homology"/>
<dbReference type="Pfam" id="PF09335">
    <property type="entry name" value="VTT_dom"/>
    <property type="match status" value="1"/>
</dbReference>
<feature type="domain" description="VTT" evidence="8">
    <location>
        <begin position="52"/>
        <end position="179"/>
    </location>
</feature>
<feature type="transmembrane region" description="Helical" evidence="7">
    <location>
        <begin position="30"/>
        <end position="52"/>
    </location>
</feature>
<protein>
    <submittedName>
        <fullName evidence="9">DedA family protein</fullName>
    </submittedName>
</protein>
<feature type="transmembrane region" description="Helical" evidence="7">
    <location>
        <begin position="159"/>
        <end position="181"/>
    </location>
</feature>
<keyword evidence="6 7" id="KW-0472">Membrane</keyword>
<dbReference type="Proteomes" id="UP000825886">
    <property type="component" value="Chromosome"/>
</dbReference>
<organism evidence="9 10">
    <name type="scientific">Symbiopectobacterium purcellii</name>
    <dbReference type="NCBI Taxonomy" id="2871826"/>
    <lineage>
        <taxon>Bacteria</taxon>
        <taxon>Pseudomonadati</taxon>
        <taxon>Pseudomonadota</taxon>
        <taxon>Gammaproteobacteria</taxon>
        <taxon>Enterobacterales</taxon>
        <taxon>Enterobacteriaceae</taxon>
    </lineage>
</organism>
<keyword evidence="7" id="KW-0997">Cell inner membrane</keyword>
<dbReference type="InterPro" id="IPR032818">
    <property type="entry name" value="DedA-like"/>
</dbReference>
<accession>A0ABX9AS79</accession>
<dbReference type="RefSeq" id="WP_222161101.1">
    <property type="nucleotide sequence ID" value="NZ_CP081864.1"/>
</dbReference>
<gene>
    <name evidence="9" type="ORF">K6K13_14150</name>
</gene>
<reference evidence="9 10" key="1">
    <citation type="submission" date="2021-08" db="EMBL/GenBank/DDBJ databases">
        <title>Culture and genomic analysis of Symbiopectobacterium purcellii sp. nov. gen. nov., isolated from the leafhopper Empoasca decipiens.</title>
        <authorList>
            <person name="Nadal-Jimenez P."/>
            <person name="Siozios S."/>
            <person name="Halliday N."/>
            <person name="Camara M."/>
            <person name="Hurst G.D.D."/>
        </authorList>
    </citation>
    <scope>NUCLEOTIDE SEQUENCE [LARGE SCALE GENOMIC DNA]</scope>
    <source>
        <strain evidence="9 10">SyEd1</strain>
    </source>
</reference>
<evidence type="ECO:0000313" key="10">
    <source>
        <dbReference type="Proteomes" id="UP000825886"/>
    </source>
</evidence>